<dbReference type="SUPFAM" id="SSF55681">
    <property type="entry name" value="Class II aaRS and biotin synthetases"/>
    <property type="match status" value="1"/>
</dbReference>
<dbReference type="PANTHER" id="PTHR12561:SF3">
    <property type="entry name" value="LIPOYLTRANSFERASE 1, MITOCHONDRIAL"/>
    <property type="match status" value="1"/>
</dbReference>
<dbReference type="EC" id="6.3.1.20" evidence="3"/>
<dbReference type="OrthoDB" id="9787898at2"/>
<gene>
    <name evidence="9" type="ORF">SAMN06265218_11864</name>
</gene>
<evidence type="ECO:0000256" key="6">
    <source>
        <dbReference type="ARBA" id="ARBA00022840"/>
    </source>
</evidence>
<keyword evidence="5" id="KW-0547">Nucleotide-binding</keyword>
<evidence type="ECO:0000256" key="2">
    <source>
        <dbReference type="ARBA" id="ARBA00005124"/>
    </source>
</evidence>
<keyword evidence="4 9" id="KW-0436">Ligase</keyword>
<dbReference type="Proteomes" id="UP000317593">
    <property type="component" value="Unassembled WGS sequence"/>
</dbReference>
<dbReference type="UniPathway" id="UPA00537">
    <property type="reaction ID" value="UER00594"/>
</dbReference>
<dbReference type="InterPro" id="IPR019491">
    <property type="entry name" value="Lipoate_protein_ligase_C"/>
</dbReference>
<name>A0A521ERU8_9BACT</name>
<dbReference type="Gene3D" id="3.30.390.50">
    <property type="entry name" value="CO dehydrogenase flavoprotein, C-terminal domain"/>
    <property type="match status" value="1"/>
</dbReference>
<proteinExistence type="predicted"/>
<comment type="pathway">
    <text evidence="2">Protein modification; protein lipoylation via exogenous pathway; protein N(6)-(lipoyl)lysine from lipoate: step 1/2.</text>
</comment>
<dbReference type="RefSeq" id="WP_142715717.1">
    <property type="nucleotide sequence ID" value="NZ_FXTH01000018.1"/>
</dbReference>
<dbReference type="GO" id="GO:0005737">
    <property type="term" value="C:cytoplasm"/>
    <property type="evidence" value="ECO:0007669"/>
    <property type="project" value="TreeGrafter"/>
</dbReference>
<dbReference type="GO" id="GO:0016979">
    <property type="term" value="F:lipoate-protein ligase activity"/>
    <property type="evidence" value="ECO:0007669"/>
    <property type="project" value="UniProtKB-EC"/>
</dbReference>
<comment type="pathway">
    <text evidence="1">Protein modification; protein lipoylation via exogenous pathway; protein N(6)-(lipoyl)lysine from lipoate: step 2/2.</text>
</comment>
<comment type="catalytic activity">
    <reaction evidence="7">
        <text>L-lysyl-[lipoyl-carrier protein] + (R)-lipoate + ATP = N(6)-[(R)-lipoyl]-L-lysyl-[lipoyl-carrier protein] + AMP + diphosphate + H(+)</text>
        <dbReference type="Rhea" id="RHEA:49288"/>
        <dbReference type="Rhea" id="RHEA-COMP:10500"/>
        <dbReference type="Rhea" id="RHEA-COMP:10502"/>
        <dbReference type="ChEBI" id="CHEBI:15378"/>
        <dbReference type="ChEBI" id="CHEBI:29969"/>
        <dbReference type="ChEBI" id="CHEBI:30616"/>
        <dbReference type="ChEBI" id="CHEBI:33019"/>
        <dbReference type="ChEBI" id="CHEBI:83088"/>
        <dbReference type="ChEBI" id="CHEBI:83099"/>
        <dbReference type="ChEBI" id="CHEBI:456215"/>
        <dbReference type="EC" id="6.3.1.20"/>
    </reaction>
</comment>
<organism evidence="9 10">
    <name type="scientific">Fodinibius sediminis</name>
    <dbReference type="NCBI Taxonomy" id="1214077"/>
    <lineage>
        <taxon>Bacteria</taxon>
        <taxon>Pseudomonadati</taxon>
        <taxon>Balneolota</taxon>
        <taxon>Balneolia</taxon>
        <taxon>Balneolales</taxon>
        <taxon>Balneolaceae</taxon>
        <taxon>Fodinibius</taxon>
    </lineage>
</organism>
<dbReference type="GO" id="GO:0009249">
    <property type="term" value="P:protein lipoylation"/>
    <property type="evidence" value="ECO:0007669"/>
    <property type="project" value="InterPro"/>
</dbReference>
<dbReference type="InterPro" id="IPR004562">
    <property type="entry name" value="LipoylTrfase_LipoateP_Ligase"/>
</dbReference>
<dbReference type="PANTHER" id="PTHR12561">
    <property type="entry name" value="LIPOATE-PROTEIN LIGASE"/>
    <property type="match status" value="1"/>
</dbReference>
<protein>
    <recommendedName>
        <fullName evidence="3">lipoate--protein ligase</fullName>
        <ecNumber evidence="3">6.3.1.20</ecNumber>
    </recommendedName>
</protein>
<dbReference type="Pfam" id="PF10437">
    <property type="entry name" value="Lip_prot_lig_C"/>
    <property type="match status" value="1"/>
</dbReference>
<dbReference type="GO" id="GO:0005524">
    <property type="term" value="F:ATP binding"/>
    <property type="evidence" value="ECO:0007669"/>
    <property type="project" value="UniProtKB-KW"/>
</dbReference>
<dbReference type="SUPFAM" id="SSF82649">
    <property type="entry name" value="SufE/NifU"/>
    <property type="match status" value="1"/>
</dbReference>
<evidence type="ECO:0000256" key="5">
    <source>
        <dbReference type="ARBA" id="ARBA00022741"/>
    </source>
</evidence>
<sequence length="333" mass="39026">MIFIENEGITDPRINLALEEYALRNFGKNEDYLLFYINEPSIIIGRNQNTLEEINDEYVRENDINVVRRASGGGAVYHDQGNLNFSFITNYKKENLNNFKKFTRPVIHVLQKMGVDAEMSGRNDLLVGDRKISGNAQFSTGKRMFSHGTLLFDTDLDEVTHALNVKMSKIESKGHKSVRSRVANISEFIDDNIDVYEFRSRLLHGLFEERETFDRYRLTDEEWEKVHELKDEKYGNWDWNYGNSPKFNIQRSRRFSAGEIDLRLDVEDGYIDNMKIYGDFFGVEPVEVVEERLQGIRYEPYVLEQVISDIDLEQYFGKIHEDDFLELIYGSDK</sequence>
<dbReference type="GO" id="GO:0017118">
    <property type="term" value="F:lipoyltransferase activity"/>
    <property type="evidence" value="ECO:0007669"/>
    <property type="project" value="TreeGrafter"/>
</dbReference>
<dbReference type="NCBIfam" id="TIGR00545">
    <property type="entry name" value="lipoyltrans"/>
    <property type="match status" value="1"/>
</dbReference>
<evidence type="ECO:0000256" key="1">
    <source>
        <dbReference type="ARBA" id="ARBA00005085"/>
    </source>
</evidence>
<accession>A0A521ERU8</accession>
<dbReference type="AlphaFoldDB" id="A0A521ERU8"/>
<keyword evidence="6" id="KW-0067">ATP-binding</keyword>
<dbReference type="FunFam" id="3.30.930.10:FF:000072">
    <property type="entry name" value="Lipoate--protein ligase"/>
    <property type="match status" value="1"/>
</dbReference>
<dbReference type="InterPro" id="IPR004143">
    <property type="entry name" value="BPL_LPL_catalytic"/>
</dbReference>
<dbReference type="Pfam" id="PF21948">
    <property type="entry name" value="LplA-B_cat"/>
    <property type="match status" value="1"/>
</dbReference>
<keyword evidence="10" id="KW-1185">Reference proteome</keyword>
<dbReference type="CDD" id="cd16443">
    <property type="entry name" value="LplA"/>
    <property type="match status" value="1"/>
</dbReference>
<evidence type="ECO:0000256" key="3">
    <source>
        <dbReference type="ARBA" id="ARBA00012367"/>
    </source>
</evidence>
<dbReference type="InterPro" id="IPR045864">
    <property type="entry name" value="aa-tRNA-synth_II/BPL/LPL"/>
</dbReference>
<dbReference type="PROSITE" id="PS51733">
    <property type="entry name" value="BPL_LPL_CATALYTIC"/>
    <property type="match status" value="1"/>
</dbReference>
<dbReference type="Gene3D" id="3.30.930.10">
    <property type="entry name" value="Bira Bifunctional Protein, Domain 2"/>
    <property type="match status" value="1"/>
</dbReference>
<reference evidence="9 10" key="1">
    <citation type="submission" date="2017-05" db="EMBL/GenBank/DDBJ databases">
        <authorList>
            <person name="Varghese N."/>
            <person name="Submissions S."/>
        </authorList>
    </citation>
    <scope>NUCLEOTIDE SEQUENCE [LARGE SCALE GENOMIC DNA]</scope>
    <source>
        <strain evidence="9 10">DSM 21194</strain>
    </source>
</reference>
<evidence type="ECO:0000313" key="9">
    <source>
        <dbReference type="EMBL" id="SMO86627.1"/>
    </source>
</evidence>
<evidence type="ECO:0000256" key="4">
    <source>
        <dbReference type="ARBA" id="ARBA00022598"/>
    </source>
</evidence>
<evidence type="ECO:0000259" key="8">
    <source>
        <dbReference type="PROSITE" id="PS51733"/>
    </source>
</evidence>
<dbReference type="EMBL" id="FXTH01000018">
    <property type="protein sequence ID" value="SMO86627.1"/>
    <property type="molecule type" value="Genomic_DNA"/>
</dbReference>
<feature type="domain" description="BPL/LPL catalytic" evidence="8">
    <location>
        <begin position="27"/>
        <end position="214"/>
    </location>
</feature>
<evidence type="ECO:0000313" key="10">
    <source>
        <dbReference type="Proteomes" id="UP000317593"/>
    </source>
</evidence>
<evidence type="ECO:0000256" key="7">
    <source>
        <dbReference type="ARBA" id="ARBA00048037"/>
    </source>
</evidence>